<feature type="transmembrane region" description="Helical" evidence="1">
    <location>
        <begin position="15"/>
        <end position="36"/>
    </location>
</feature>
<gene>
    <name evidence="2" type="ORF">L0M14_15850</name>
</gene>
<organism evidence="2 3">
    <name type="scientific">Paenibacillus hexagrammi</name>
    <dbReference type="NCBI Taxonomy" id="2908839"/>
    <lineage>
        <taxon>Bacteria</taxon>
        <taxon>Bacillati</taxon>
        <taxon>Bacillota</taxon>
        <taxon>Bacilli</taxon>
        <taxon>Bacillales</taxon>
        <taxon>Paenibacillaceae</taxon>
        <taxon>Paenibacillus</taxon>
    </lineage>
</organism>
<keyword evidence="3" id="KW-1185">Reference proteome</keyword>
<proteinExistence type="predicted"/>
<dbReference type="Proteomes" id="UP001649230">
    <property type="component" value="Chromosome"/>
</dbReference>
<keyword evidence="1" id="KW-0472">Membrane</keyword>
<evidence type="ECO:0000313" key="2">
    <source>
        <dbReference type="EMBL" id="UJF31330.1"/>
    </source>
</evidence>
<keyword evidence="1" id="KW-0812">Transmembrane</keyword>
<protein>
    <submittedName>
        <fullName evidence="2">Cache domain-containing protein</fullName>
    </submittedName>
</protein>
<accession>A0ABY3SDZ5</accession>
<sequence>MDVIRRYWQDQSIRFKLNCIFLLIILVSLLTLSLWGSKKYGDYSEQQADQYTLQMIHQVKSNVDFYINHLKDISFYIGSEPVIEKYMQTRGAPDGLASGQVPQVLRKYAERNSEIAGIMLISQSGMFLGHEMYRITRDPLTEESWYKESSSISG</sequence>
<evidence type="ECO:0000313" key="3">
    <source>
        <dbReference type="Proteomes" id="UP001649230"/>
    </source>
</evidence>
<dbReference type="EMBL" id="CP090978">
    <property type="protein sequence ID" value="UJF31330.1"/>
    <property type="molecule type" value="Genomic_DNA"/>
</dbReference>
<evidence type="ECO:0000256" key="1">
    <source>
        <dbReference type="SAM" id="Phobius"/>
    </source>
</evidence>
<keyword evidence="1" id="KW-1133">Transmembrane helix</keyword>
<name>A0ABY3SDZ5_9BACL</name>
<reference evidence="2 3" key="1">
    <citation type="journal article" date="2024" name="Int. J. Syst. Evol. Microbiol.">
        <title>Paenibacillus hexagrammi sp. nov., a novel bacterium isolated from the gut content of Hexagrammos agrammus.</title>
        <authorList>
            <person name="Jung H.K."/>
            <person name="Kim D.G."/>
            <person name="Zin H."/>
            <person name="Park J."/>
            <person name="Jung H."/>
            <person name="Kim Y.O."/>
            <person name="Kong H.J."/>
            <person name="Kim J.W."/>
            <person name="Kim Y.S."/>
        </authorList>
    </citation>
    <scope>NUCLEOTIDE SEQUENCE [LARGE SCALE GENOMIC DNA]</scope>
    <source>
        <strain evidence="2 3">YPD9-1</strain>
    </source>
</reference>
<dbReference type="RefSeq" id="WP_235117677.1">
    <property type="nucleotide sequence ID" value="NZ_CP090978.1"/>
</dbReference>